<dbReference type="Gene3D" id="3.40.630.30">
    <property type="match status" value="1"/>
</dbReference>
<name>A0A117IW41_9ACTN</name>
<sequence length="182" mass="20158">MSDRLRTAHTHELTPATRQLLRAALDDFFEGDFSDEDWEHGLGGVHAYVEDAGGRIVAHGSVVMRRVVHAGRAHRVGYVEGVGVRDDRRRQGLGHRVMEALEGVVDRAYDFGALSASDEGALLYRSRGWHLWRGTVEGYGPHGTVHLPDEEGSTFLRPAAGRRLPAPEDGPLLFDWRDGDVL</sequence>
<dbReference type="Pfam" id="PF00583">
    <property type="entry name" value="Acetyltransf_1"/>
    <property type="match status" value="1"/>
</dbReference>
<protein>
    <submittedName>
        <fullName evidence="2">Aminoglycoside 2'-N-acetyltransferase</fullName>
    </submittedName>
</protein>
<dbReference type="AlphaFoldDB" id="A0A117IW41"/>
<dbReference type="GO" id="GO:0016747">
    <property type="term" value="F:acyltransferase activity, transferring groups other than amino-acyl groups"/>
    <property type="evidence" value="ECO:0007669"/>
    <property type="project" value="InterPro"/>
</dbReference>
<gene>
    <name evidence="2" type="ORF">ATE80_12480</name>
</gene>
<evidence type="ECO:0000259" key="1">
    <source>
        <dbReference type="PROSITE" id="PS51186"/>
    </source>
</evidence>
<dbReference type="STRING" id="936756.ATE80_12480"/>
<comment type="caution">
    <text evidence="2">The sequence shown here is derived from an EMBL/GenBank/DDBJ whole genome shotgun (WGS) entry which is preliminary data.</text>
</comment>
<dbReference type="RefSeq" id="WP_058942269.1">
    <property type="nucleotide sequence ID" value="NZ_LNSV01000026.1"/>
</dbReference>
<dbReference type="OrthoDB" id="70281at2"/>
<dbReference type="SUPFAM" id="SSF55729">
    <property type="entry name" value="Acyl-CoA N-acyltransferases (Nat)"/>
    <property type="match status" value="1"/>
</dbReference>
<accession>A0A117IW41</accession>
<dbReference type="EMBL" id="LNSV01000026">
    <property type="protein sequence ID" value="KUH38435.1"/>
    <property type="molecule type" value="Genomic_DNA"/>
</dbReference>
<dbReference type="PROSITE" id="PS51186">
    <property type="entry name" value="GNAT"/>
    <property type="match status" value="1"/>
</dbReference>
<dbReference type="InterPro" id="IPR000182">
    <property type="entry name" value="GNAT_dom"/>
</dbReference>
<keyword evidence="2" id="KW-0808">Transferase</keyword>
<proteinExistence type="predicted"/>
<dbReference type="Proteomes" id="UP000054011">
    <property type="component" value="Unassembled WGS sequence"/>
</dbReference>
<keyword evidence="3" id="KW-1185">Reference proteome</keyword>
<reference evidence="2 3" key="1">
    <citation type="submission" date="2015-11" db="EMBL/GenBank/DDBJ databases">
        <title>Genome-wide analysis reveals the secondary metabolome in Streptomyces kanasensis ZX01.</title>
        <authorList>
            <person name="Zhang G."/>
            <person name="Han L."/>
            <person name="Feng J."/>
            <person name="Zhang X."/>
        </authorList>
    </citation>
    <scope>NUCLEOTIDE SEQUENCE [LARGE SCALE GENOMIC DNA]</scope>
    <source>
        <strain evidence="2 3">ZX01</strain>
    </source>
</reference>
<evidence type="ECO:0000313" key="3">
    <source>
        <dbReference type="Proteomes" id="UP000054011"/>
    </source>
</evidence>
<dbReference type="CDD" id="cd04301">
    <property type="entry name" value="NAT_SF"/>
    <property type="match status" value="1"/>
</dbReference>
<dbReference type="InterPro" id="IPR016181">
    <property type="entry name" value="Acyl_CoA_acyltransferase"/>
</dbReference>
<feature type="domain" description="N-acetyltransferase" evidence="1">
    <location>
        <begin position="8"/>
        <end position="151"/>
    </location>
</feature>
<evidence type="ECO:0000313" key="2">
    <source>
        <dbReference type="EMBL" id="KUH38435.1"/>
    </source>
</evidence>
<organism evidence="2 3">
    <name type="scientific">Streptomyces kanasensis</name>
    <dbReference type="NCBI Taxonomy" id="936756"/>
    <lineage>
        <taxon>Bacteria</taxon>
        <taxon>Bacillati</taxon>
        <taxon>Actinomycetota</taxon>
        <taxon>Actinomycetes</taxon>
        <taxon>Kitasatosporales</taxon>
        <taxon>Streptomycetaceae</taxon>
        <taxon>Streptomyces</taxon>
    </lineage>
</organism>